<evidence type="ECO:0000256" key="3">
    <source>
        <dbReference type="ARBA" id="ARBA00023125"/>
    </source>
</evidence>
<organism evidence="7 8">
    <name type="scientific">Microbacterium invictum</name>
    <dbReference type="NCBI Taxonomy" id="515415"/>
    <lineage>
        <taxon>Bacteria</taxon>
        <taxon>Bacillati</taxon>
        <taxon>Actinomycetota</taxon>
        <taxon>Actinomycetes</taxon>
        <taxon>Micrococcales</taxon>
        <taxon>Microbacteriaceae</taxon>
        <taxon>Microbacterium</taxon>
    </lineage>
</organism>
<dbReference type="EMBL" id="CP139779">
    <property type="protein sequence ID" value="WQB69536.1"/>
    <property type="molecule type" value="Genomic_DNA"/>
</dbReference>
<dbReference type="PANTHER" id="PTHR34294:SF1">
    <property type="entry name" value="TRANSCRIPTIONAL REGULATOR LSRR"/>
    <property type="match status" value="1"/>
</dbReference>
<sequence>MPDSPDVGETVLPERTRDALRAAQLYYMQDLTMDAIARELRTSRSSVSRLLSQARETGLVEIVIHSPLEGPSRLAADIRERFGVTAHIVPVPDRASDVERLDRVALSAARTLASWVDSNQSVGIAWGSTIGAVSRHLPRRVTHNADVVQLNGAGNMRTTGIMYASELLSRFGDAFGAQVHQFPVPAFFDDPETKRAFWRERSIRRVLEMQASLDLAVFGVGSPFAEVPSHVYQGGYLDAEDYRALSREHVVGDVATVFYRADGSSDGIPLNERATGPDFSVLRRAPRRVGIVAGRAKVPSLRGALRAGLITDVILDESTARDLAASAREDSPSRAPVRE</sequence>
<dbReference type="InterPro" id="IPR009057">
    <property type="entry name" value="Homeodomain-like_sf"/>
</dbReference>
<proteinExistence type="inferred from homology"/>
<keyword evidence="8" id="KW-1185">Reference proteome</keyword>
<dbReference type="SUPFAM" id="SSF100950">
    <property type="entry name" value="NagB/RpiA/CoA transferase-like"/>
    <property type="match status" value="1"/>
</dbReference>
<dbReference type="InterPro" id="IPR007630">
    <property type="entry name" value="RNA_pol_sigma70_r4"/>
</dbReference>
<accession>A0ABZ0V7E1</accession>
<dbReference type="InterPro" id="IPR051054">
    <property type="entry name" value="SorC_transcr_regulators"/>
</dbReference>
<keyword evidence="3" id="KW-0238">DNA-binding</keyword>
<name>A0ABZ0V7E1_9MICO</name>
<evidence type="ECO:0000313" key="8">
    <source>
        <dbReference type="Proteomes" id="UP001324533"/>
    </source>
</evidence>
<dbReference type="Pfam" id="PF04545">
    <property type="entry name" value="Sigma70_r4"/>
    <property type="match status" value="1"/>
</dbReference>
<dbReference type="InterPro" id="IPR037171">
    <property type="entry name" value="NagB/RpiA_transferase-like"/>
</dbReference>
<evidence type="ECO:0000259" key="6">
    <source>
        <dbReference type="Pfam" id="PF04545"/>
    </source>
</evidence>
<protein>
    <submittedName>
        <fullName evidence="7">Sugar-binding domain-containing protein</fullName>
    </submittedName>
</protein>
<dbReference type="SUPFAM" id="SSF46689">
    <property type="entry name" value="Homeodomain-like"/>
    <property type="match status" value="1"/>
</dbReference>
<keyword evidence="4" id="KW-0804">Transcription</keyword>
<comment type="similarity">
    <text evidence="1">Belongs to the SorC transcriptional regulatory family.</text>
</comment>
<gene>
    <name evidence="7" type="ORF">T9R20_12630</name>
</gene>
<evidence type="ECO:0000259" key="5">
    <source>
        <dbReference type="Pfam" id="PF04198"/>
    </source>
</evidence>
<dbReference type="Gene3D" id="1.10.10.60">
    <property type="entry name" value="Homeodomain-like"/>
    <property type="match status" value="1"/>
</dbReference>
<dbReference type="Gene3D" id="3.40.50.1360">
    <property type="match status" value="1"/>
</dbReference>
<dbReference type="Proteomes" id="UP001324533">
    <property type="component" value="Chromosome"/>
</dbReference>
<dbReference type="InterPro" id="IPR007324">
    <property type="entry name" value="Sugar-bd_dom_put"/>
</dbReference>
<evidence type="ECO:0000256" key="4">
    <source>
        <dbReference type="ARBA" id="ARBA00023163"/>
    </source>
</evidence>
<keyword evidence="2" id="KW-0805">Transcription regulation</keyword>
<dbReference type="Pfam" id="PF04198">
    <property type="entry name" value="Sugar-bind"/>
    <property type="match status" value="1"/>
</dbReference>
<dbReference type="RefSeq" id="WP_322409657.1">
    <property type="nucleotide sequence ID" value="NZ_CP139779.1"/>
</dbReference>
<feature type="domain" description="RNA polymerase sigma-70 region 4" evidence="6">
    <location>
        <begin position="11"/>
        <end position="55"/>
    </location>
</feature>
<dbReference type="PANTHER" id="PTHR34294">
    <property type="entry name" value="TRANSCRIPTIONAL REGULATOR-RELATED"/>
    <property type="match status" value="1"/>
</dbReference>
<evidence type="ECO:0000256" key="1">
    <source>
        <dbReference type="ARBA" id="ARBA00010466"/>
    </source>
</evidence>
<evidence type="ECO:0000256" key="2">
    <source>
        <dbReference type="ARBA" id="ARBA00023015"/>
    </source>
</evidence>
<reference evidence="7 8" key="1">
    <citation type="submission" date="2023-06" db="EMBL/GenBank/DDBJ databases">
        <title>Rock-solubilizing bacteria, Microbacterium invictum, promotes re-establishment of vegetation in rocky wasteland by accelerating rock bio-weathering and reshaping soil bacterial community.</title>
        <authorList>
            <person name="Liu C."/>
        </authorList>
    </citation>
    <scope>NUCLEOTIDE SEQUENCE [LARGE SCALE GENOMIC DNA]</scope>
    <source>
        <strain evidence="7 8">X-18</strain>
    </source>
</reference>
<feature type="domain" description="Sugar-binding" evidence="5">
    <location>
        <begin position="67"/>
        <end position="323"/>
    </location>
</feature>
<evidence type="ECO:0000313" key="7">
    <source>
        <dbReference type="EMBL" id="WQB69536.1"/>
    </source>
</evidence>